<dbReference type="NCBIfam" id="TIGR01764">
    <property type="entry name" value="excise"/>
    <property type="match status" value="1"/>
</dbReference>
<dbReference type="GeneID" id="98054744"/>
<comment type="caution">
    <text evidence="2">The sequence shown here is derived from an EMBL/GenBank/DDBJ whole genome shotgun (WGS) entry which is preliminary data.</text>
</comment>
<feature type="domain" description="Helix-turn-helix" evidence="1">
    <location>
        <begin position="28"/>
        <end position="74"/>
    </location>
</feature>
<reference evidence="2 3" key="1">
    <citation type="submission" date="2020-07" db="EMBL/GenBank/DDBJ databases">
        <title>Sequencing the genomes of 1000 actinobacteria strains.</title>
        <authorList>
            <person name="Klenk H.-P."/>
        </authorList>
    </citation>
    <scope>NUCLEOTIDE SEQUENCE [LARGE SCALE GENOMIC DNA]</scope>
    <source>
        <strain evidence="2 3">DSM 44749</strain>
    </source>
</reference>
<dbReference type="InterPro" id="IPR041657">
    <property type="entry name" value="HTH_17"/>
</dbReference>
<evidence type="ECO:0000313" key="2">
    <source>
        <dbReference type="EMBL" id="NYG04795.1"/>
    </source>
</evidence>
<dbReference type="InterPro" id="IPR010093">
    <property type="entry name" value="SinI_DNA-bd"/>
</dbReference>
<accession>A0A852WEU4</accession>
<keyword evidence="3" id="KW-1185">Reference proteome</keyword>
<protein>
    <submittedName>
        <fullName evidence="2">Excisionase family DNA binding protein</fullName>
    </submittedName>
</protein>
<dbReference type="Pfam" id="PF12728">
    <property type="entry name" value="HTH_17"/>
    <property type="match status" value="1"/>
</dbReference>
<dbReference type="GO" id="GO:0003677">
    <property type="term" value="F:DNA binding"/>
    <property type="evidence" value="ECO:0007669"/>
    <property type="project" value="InterPro"/>
</dbReference>
<gene>
    <name evidence="2" type="ORF">HDA37_005080</name>
</gene>
<organism evidence="2 3">
    <name type="scientific">Pseudonocardia alni</name>
    <name type="common">Amycolata alni</name>
    <dbReference type="NCBI Taxonomy" id="33907"/>
    <lineage>
        <taxon>Bacteria</taxon>
        <taxon>Bacillati</taxon>
        <taxon>Actinomycetota</taxon>
        <taxon>Actinomycetes</taxon>
        <taxon>Pseudonocardiales</taxon>
        <taxon>Pseudonocardiaceae</taxon>
        <taxon>Pseudonocardia</taxon>
    </lineage>
</organism>
<evidence type="ECO:0000313" key="3">
    <source>
        <dbReference type="Proteomes" id="UP000549695"/>
    </source>
</evidence>
<sequence>MTDNHSVLRLPDRSDDAVSLRDIPAPQVYTVRQVAGLLGLNLGMTYDLIRKGEIPAKRLGRRWLVPRESFHAWLLDMASAS</sequence>
<evidence type="ECO:0000259" key="1">
    <source>
        <dbReference type="Pfam" id="PF12728"/>
    </source>
</evidence>
<dbReference type="RefSeq" id="WP_020627013.1">
    <property type="nucleotide sequence ID" value="NZ_BAAAJZ010000004.1"/>
</dbReference>
<dbReference type="EMBL" id="JACCCZ010000001">
    <property type="protein sequence ID" value="NYG04795.1"/>
    <property type="molecule type" value="Genomic_DNA"/>
</dbReference>
<proteinExistence type="predicted"/>
<dbReference type="AlphaFoldDB" id="A0A852WEU4"/>
<name>A0A852WEU4_PSEA5</name>
<dbReference type="Proteomes" id="UP000549695">
    <property type="component" value="Unassembled WGS sequence"/>
</dbReference>